<keyword evidence="2" id="KW-1185">Reference proteome</keyword>
<proteinExistence type="predicted"/>
<dbReference type="EMBL" id="JAUTXU010000361">
    <property type="protein sequence ID" value="KAK3683196.1"/>
    <property type="molecule type" value="Genomic_DNA"/>
</dbReference>
<protein>
    <submittedName>
        <fullName evidence="1">Uncharacterized protein</fullName>
    </submittedName>
</protein>
<dbReference type="Proteomes" id="UP001281147">
    <property type="component" value="Unassembled WGS sequence"/>
</dbReference>
<accession>A0ACC3MB71</accession>
<reference evidence="1" key="1">
    <citation type="submission" date="2023-07" db="EMBL/GenBank/DDBJ databases">
        <title>Black Yeasts Isolated from many extreme environments.</title>
        <authorList>
            <person name="Coleine C."/>
            <person name="Stajich J.E."/>
            <person name="Selbmann L."/>
        </authorList>
    </citation>
    <scope>NUCLEOTIDE SEQUENCE</scope>
    <source>
        <strain evidence="1">CCFEE 5714</strain>
    </source>
</reference>
<organism evidence="1 2">
    <name type="scientific">Vermiconidia calcicola</name>
    <dbReference type="NCBI Taxonomy" id="1690605"/>
    <lineage>
        <taxon>Eukaryota</taxon>
        <taxon>Fungi</taxon>
        <taxon>Dikarya</taxon>
        <taxon>Ascomycota</taxon>
        <taxon>Pezizomycotina</taxon>
        <taxon>Dothideomycetes</taxon>
        <taxon>Dothideomycetidae</taxon>
        <taxon>Mycosphaerellales</taxon>
        <taxon>Extremaceae</taxon>
        <taxon>Vermiconidia</taxon>
    </lineage>
</organism>
<gene>
    <name evidence="1" type="ORF">LTR37_020465</name>
</gene>
<name>A0ACC3MB71_9PEZI</name>
<evidence type="ECO:0000313" key="1">
    <source>
        <dbReference type="EMBL" id="KAK3683196.1"/>
    </source>
</evidence>
<sequence>MPMPFSGHAAWDFAVPRRKRPFKDVVGSDVRSPPKRLRRDHPDGGNATVSRQEGATFLPTEDSDATDSSMFRYRGALASTSEASGVDSDSSVSPTKFRLPLYPHVLSDDNTQVAVGELPPSGSMRPSVAADPAGEVETSKGGAEALRGQQAQEDLAYNGTPNPPKRKRDLEDSTAGGHAHSRPRWEQSDNVERAHVDHNAEPLFPDGRVASEGAGFRAYSMSGHPITSNDMYVFTTAGIGDLCGLILFPN</sequence>
<comment type="caution">
    <text evidence="1">The sequence shown here is derived from an EMBL/GenBank/DDBJ whole genome shotgun (WGS) entry which is preliminary data.</text>
</comment>
<evidence type="ECO:0000313" key="2">
    <source>
        <dbReference type="Proteomes" id="UP001281147"/>
    </source>
</evidence>